<dbReference type="EMBL" id="JADBGI010000007">
    <property type="protein sequence ID" value="MBE2998903.1"/>
    <property type="molecule type" value="Genomic_DNA"/>
</dbReference>
<dbReference type="Proteomes" id="UP000806528">
    <property type="component" value="Unassembled WGS sequence"/>
</dbReference>
<name>A0ABR9P4Z4_9ACTN</name>
<proteinExistence type="predicted"/>
<dbReference type="SUPFAM" id="SSF47240">
    <property type="entry name" value="Ferritin-like"/>
    <property type="match status" value="1"/>
</dbReference>
<reference evidence="1 2" key="1">
    <citation type="submission" date="2020-09" db="EMBL/GenBank/DDBJ databases">
        <title>Diversity and distribution of actinomycetes associated with coral in the coast of Hainan.</title>
        <authorList>
            <person name="Li F."/>
        </authorList>
    </citation>
    <scope>NUCLEOTIDE SEQUENCE [LARGE SCALE GENOMIC DNA]</scope>
    <source>
        <strain evidence="1 2">HNM0947</strain>
    </source>
</reference>
<organism evidence="1 2">
    <name type="scientific">Nocardiopsis coralli</name>
    <dbReference type="NCBI Taxonomy" id="2772213"/>
    <lineage>
        <taxon>Bacteria</taxon>
        <taxon>Bacillati</taxon>
        <taxon>Actinomycetota</taxon>
        <taxon>Actinomycetes</taxon>
        <taxon>Streptosporangiales</taxon>
        <taxon>Nocardiopsidaceae</taxon>
        <taxon>Nocardiopsis</taxon>
    </lineage>
</organism>
<evidence type="ECO:0000313" key="2">
    <source>
        <dbReference type="Proteomes" id="UP000806528"/>
    </source>
</evidence>
<sequence length="285" mass="32448">MPRAIVTPRKINEHVHRLGEEHPPVPFESVDFTVEDPRALRARYGEVFEYLSRVELEVERNVLELLVLMPDVTENDRLFYADVWHPQELRHGHILDRLQQDLGMEPARPHLRVSPAMRVLGALAHLSPVQDVVRMLYYLTGAATERQAVLAYNILNRGLLEMGEDAVAHTIVTPIKRQEPGHFAFYRMSATSLVQHGVLRPWQLFLTRLLRKHSFSPVGANTTEQMGDYGGVVTALGLADEAEAYAAEVGRVESQLLWAHKEGMAVPPYVLEALRESLRLYRERP</sequence>
<dbReference type="InterPro" id="IPR009078">
    <property type="entry name" value="Ferritin-like_SF"/>
</dbReference>
<protein>
    <submittedName>
        <fullName evidence="1">GTP-binding protein LepA</fullName>
    </submittedName>
</protein>
<accession>A0ABR9P4Z4</accession>
<dbReference type="RefSeq" id="WP_193121550.1">
    <property type="nucleotide sequence ID" value="NZ_JADBGI010000007.1"/>
</dbReference>
<evidence type="ECO:0000313" key="1">
    <source>
        <dbReference type="EMBL" id="MBE2998903.1"/>
    </source>
</evidence>
<comment type="caution">
    <text evidence="1">The sequence shown here is derived from an EMBL/GenBank/DDBJ whole genome shotgun (WGS) entry which is preliminary data.</text>
</comment>
<keyword evidence="2" id="KW-1185">Reference proteome</keyword>
<gene>
    <name evidence="1" type="ORF">IDM40_09315</name>
</gene>